<dbReference type="SUPFAM" id="SSF47413">
    <property type="entry name" value="lambda repressor-like DNA-binding domains"/>
    <property type="match status" value="1"/>
</dbReference>
<dbReference type="RefSeq" id="WP_013033516.1">
    <property type="nucleotide sequence ID" value="NC_013960.1"/>
</dbReference>
<proteinExistence type="predicted"/>
<dbReference type="Pfam" id="PF01381">
    <property type="entry name" value="HTH_3"/>
    <property type="match status" value="1"/>
</dbReference>
<dbReference type="InterPro" id="IPR001387">
    <property type="entry name" value="Cro/C1-type_HTH"/>
</dbReference>
<dbReference type="Proteomes" id="UP000001844">
    <property type="component" value="Chromosome"/>
</dbReference>
<dbReference type="GO" id="GO:0001046">
    <property type="term" value="F:core promoter sequence-specific DNA binding"/>
    <property type="evidence" value="ECO:0007669"/>
    <property type="project" value="TreeGrafter"/>
</dbReference>
<dbReference type="KEGG" id="nhl:Nhal_2577"/>
<dbReference type="GO" id="GO:0006355">
    <property type="term" value="P:regulation of DNA-templated transcription"/>
    <property type="evidence" value="ECO:0007669"/>
    <property type="project" value="InterPro"/>
</dbReference>
<dbReference type="OrthoDB" id="9796786at2"/>
<dbReference type="PANTHER" id="PTHR40455">
    <property type="entry name" value="ANTITOXIN HIGA"/>
    <property type="match status" value="1"/>
</dbReference>
<evidence type="ECO:0000313" key="2">
    <source>
        <dbReference type="EMBL" id="ADE15656.1"/>
    </source>
</evidence>
<keyword evidence="3" id="KW-1185">Reference proteome</keyword>
<dbReference type="InterPro" id="IPR010982">
    <property type="entry name" value="Lambda_DNA-bd_dom_sf"/>
</dbReference>
<dbReference type="HOGENOM" id="CLU_125852_2_0_6"/>
<dbReference type="EMBL" id="CP001798">
    <property type="protein sequence ID" value="ADE15656.1"/>
    <property type="molecule type" value="Genomic_DNA"/>
</dbReference>
<name>D5BWJ9_NITHN</name>
<sequence length="125" mass="14305">MDIKPIKAEADYEAALAEIAQLMDAEADTPEGDRLDLLTTLAEAWEAKHLPIDKPDPIEMIKHRMEAQGLTRRDLESMIGSRSRVSEVLSRRRPLSLNMIRRLNRDMNIPADILIQPYELNNKTQ</sequence>
<dbReference type="Gene3D" id="1.10.260.40">
    <property type="entry name" value="lambda repressor-like DNA-binding domains"/>
    <property type="match status" value="1"/>
</dbReference>
<evidence type="ECO:0000259" key="1">
    <source>
        <dbReference type="PROSITE" id="PS50943"/>
    </source>
</evidence>
<dbReference type="PANTHER" id="PTHR40455:SF1">
    <property type="entry name" value="ANTITOXIN HIGA"/>
    <property type="match status" value="1"/>
</dbReference>
<dbReference type="STRING" id="472759.Nhal_2577"/>
<protein>
    <submittedName>
        <fullName evidence="2">Helix-turn-helix domain protein</fullName>
    </submittedName>
</protein>
<dbReference type="AlphaFoldDB" id="D5BWJ9"/>
<organism evidence="2 3">
    <name type="scientific">Nitrosococcus halophilus (strain Nc4)</name>
    <dbReference type="NCBI Taxonomy" id="472759"/>
    <lineage>
        <taxon>Bacteria</taxon>
        <taxon>Pseudomonadati</taxon>
        <taxon>Pseudomonadota</taxon>
        <taxon>Gammaproteobacteria</taxon>
        <taxon>Chromatiales</taxon>
        <taxon>Chromatiaceae</taxon>
        <taxon>Nitrosococcus</taxon>
    </lineage>
</organism>
<gene>
    <name evidence="2" type="ordered locus">Nhal_2577</name>
</gene>
<dbReference type="eggNOG" id="COG5499">
    <property type="taxonomic scope" value="Bacteria"/>
</dbReference>
<accession>D5BWJ9</accession>
<dbReference type="SMART" id="SM00530">
    <property type="entry name" value="HTH_XRE"/>
    <property type="match status" value="1"/>
</dbReference>
<evidence type="ECO:0000313" key="3">
    <source>
        <dbReference type="Proteomes" id="UP000001844"/>
    </source>
</evidence>
<dbReference type="InterPro" id="IPR039060">
    <property type="entry name" value="Antitox_HigA"/>
</dbReference>
<dbReference type="PROSITE" id="PS50943">
    <property type="entry name" value="HTH_CROC1"/>
    <property type="match status" value="1"/>
</dbReference>
<feature type="domain" description="HTH cro/C1-type" evidence="1">
    <location>
        <begin position="61"/>
        <end position="114"/>
    </location>
</feature>
<reference evidence="3" key="1">
    <citation type="submission" date="2010-04" db="EMBL/GenBank/DDBJ databases">
        <title>Complete genome sequence of Nitrosococcus halophilus Nc4, a salt-adapted, aerobic obligate ammonia-oxidizing sulfur purple bacterium.</title>
        <authorList>
            <consortium name="US DOE Joint Genome Institute"/>
            <person name="Campbell M.A."/>
            <person name="Malfatti S.A."/>
            <person name="Chain P.S.G."/>
            <person name="Heidelberg J.F."/>
            <person name="Ward B.B."/>
            <person name="Klotz M.G."/>
        </authorList>
    </citation>
    <scope>NUCLEOTIDE SEQUENCE [LARGE SCALE GENOMIC DNA]</scope>
    <source>
        <strain evidence="3">Nc4</strain>
    </source>
</reference>